<dbReference type="AlphaFoldDB" id="A0A7W7RBD8"/>
<keyword evidence="3" id="KW-1185">Reference proteome</keyword>
<evidence type="ECO:0000313" key="2">
    <source>
        <dbReference type="EMBL" id="MBB4928745.1"/>
    </source>
</evidence>
<accession>A0A7W7RBD8</accession>
<dbReference type="RefSeq" id="WP_312897634.1">
    <property type="nucleotide sequence ID" value="NZ_JACHJV010000003.1"/>
</dbReference>
<comment type="caution">
    <text evidence="2">The sequence shown here is derived from an EMBL/GenBank/DDBJ whole genome shotgun (WGS) entry which is preliminary data.</text>
</comment>
<feature type="compositionally biased region" description="Basic and acidic residues" evidence="1">
    <location>
        <begin position="52"/>
        <end position="62"/>
    </location>
</feature>
<organism evidence="2 3">
    <name type="scientific">Kitasatospora kifunensis</name>
    <name type="common">Streptomyces kifunensis</name>
    <dbReference type="NCBI Taxonomy" id="58351"/>
    <lineage>
        <taxon>Bacteria</taxon>
        <taxon>Bacillati</taxon>
        <taxon>Actinomycetota</taxon>
        <taxon>Actinomycetes</taxon>
        <taxon>Kitasatosporales</taxon>
        <taxon>Streptomycetaceae</taxon>
        <taxon>Kitasatospora</taxon>
    </lineage>
</organism>
<sequence>MTNESNAPAWRVMRQEDNGNQYLVARDLPKDEAQRLAAELEAGARAQAALLDRARSAPRHELTPPWGGERVRSVSVSSGPASGAMEAEPAIRPREPRLVSRCYLHWQQCLLRLMRVCPSVLLRRSDQGFTVTVMVSGLALLSWYTESPL</sequence>
<name>A0A7W7RBD8_KITKI</name>
<feature type="region of interest" description="Disordered" evidence="1">
    <location>
        <begin position="51"/>
        <end position="90"/>
    </location>
</feature>
<evidence type="ECO:0000313" key="3">
    <source>
        <dbReference type="Proteomes" id="UP000540506"/>
    </source>
</evidence>
<dbReference type="Proteomes" id="UP000540506">
    <property type="component" value="Unassembled WGS sequence"/>
</dbReference>
<dbReference type="EMBL" id="JACHJV010000003">
    <property type="protein sequence ID" value="MBB4928745.1"/>
    <property type="molecule type" value="Genomic_DNA"/>
</dbReference>
<protein>
    <submittedName>
        <fullName evidence="2">Uncharacterized protein</fullName>
    </submittedName>
</protein>
<gene>
    <name evidence="2" type="ORF">FHR34_007842</name>
</gene>
<reference evidence="2 3" key="1">
    <citation type="submission" date="2020-08" db="EMBL/GenBank/DDBJ databases">
        <title>Sequencing the genomes of 1000 actinobacteria strains.</title>
        <authorList>
            <person name="Klenk H.-P."/>
        </authorList>
    </citation>
    <scope>NUCLEOTIDE SEQUENCE [LARGE SCALE GENOMIC DNA]</scope>
    <source>
        <strain evidence="2 3">DSM 41654</strain>
    </source>
</reference>
<evidence type="ECO:0000256" key="1">
    <source>
        <dbReference type="SAM" id="MobiDB-lite"/>
    </source>
</evidence>
<proteinExistence type="predicted"/>